<evidence type="ECO:0000259" key="15">
    <source>
        <dbReference type="PROSITE" id="PS01033"/>
    </source>
</evidence>
<dbReference type="Gene3D" id="1.10.490.10">
    <property type="entry name" value="Globins"/>
    <property type="match status" value="1"/>
</dbReference>
<evidence type="ECO:0000256" key="1">
    <source>
        <dbReference type="ARBA" id="ARBA00001970"/>
    </source>
</evidence>
<dbReference type="Pfam" id="PF00042">
    <property type="entry name" value="Globin"/>
    <property type="match status" value="1"/>
</dbReference>
<reference evidence="17 18" key="1">
    <citation type="submission" date="2019-08" db="EMBL/GenBank/DDBJ databases">
        <authorList>
            <person name="Lei W."/>
        </authorList>
    </citation>
    <scope>NUCLEOTIDE SEQUENCE [LARGE SCALE GENOMIC DNA]</scope>
    <source>
        <strain evidence="17 18">CCUG 58627</strain>
    </source>
</reference>
<evidence type="ECO:0000256" key="5">
    <source>
        <dbReference type="ARBA" id="ARBA00022621"/>
    </source>
</evidence>
<evidence type="ECO:0000256" key="3">
    <source>
        <dbReference type="ARBA" id="ARBA00012229"/>
    </source>
</evidence>
<dbReference type="SUPFAM" id="SSF52343">
    <property type="entry name" value="Ferredoxin reductase-like, C-terminal NADP-linked domain"/>
    <property type="match status" value="1"/>
</dbReference>
<keyword evidence="4 14" id="KW-0349">Heme</keyword>
<dbReference type="GO" id="GO:0046210">
    <property type="term" value="P:nitric oxide catabolic process"/>
    <property type="evidence" value="ECO:0007669"/>
    <property type="project" value="TreeGrafter"/>
</dbReference>
<dbReference type="Pfam" id="PF00970">
    <property type="entry name" value="FAD_binding_6"/>
    <property type="match status" value="1"/>
</dbReference>
<dbReference type="InterPro" id="IPR000971">
    <property type="entry name" value="Globin"/>
</dbReference>
<evidence type="ECO:0000256" key="8">
    <source>
        <dbReference type="ARBA" id="ARBA00022857"/>
    </source>
</evidence>
<dbReference type="EMBL" id="VOHM01000026">
    <property type="protein sequence ID" value="TWT22845.1"/>
    <property type="molecule type" value="Genomic_DNA"/>
</dbReference>
<evidence type="ECO:0000256" key="10">
    <source>
        <dbReference type="ARBA" id="ARBA00023014"/>
    </source>
</evidence>
<keyword evidence="7" id="KW-0479">Metal-binding</keyword>
<dbReference type="InterPro" id="IPR008333">
    <property type="entry name" value="Cbr1-like_FAD-bd_dom"/>
</dbReference>
<comment type="similarity">
    <text evidence="14">Belongs to the globin family.</text>
</comment>
<dbReference type="GO" id="GO:0046872">
    <property type="term" value="F:metal ion binding"/>
    <property type="evidence" value="ECO:0007669"/>
    <property type="project" value="UniProtKB-KW"/>
</dbReference>
<dbReference type="Gene3D" id="3.40.50.80">
    <property type="entry name" value="Nucleotide-binding domain of ferredoxin-NADP reductase (FNR) module"/>
    <property type="match status" value="1"/>
</dbReference>
<comment type="catalytic activity">
    <reaction evidence="13">
        <text>2 nitric oxide + NADPH + 2 O2 = 2 nitrate + NADP(+) + H(+)</text>
        <dbReference type="Rhea" id="RHEA:19465"/>
        <dbReference type="ChEBI" id="CHEBI:15378"/>
        <dbReference type="ChEBI" id="CHEBI:15379"/>
        <dbReference type="ChEBI" id="CHEBI:16480"/>
        <dbReference type="ChEBI" id="CHEBI:17632"/>
        <dbReference type="ChEBI" id="CHEBI:57783"/>
        <dbReference type="ChEBI" id="CHEBI:58349"/>
        <dbReference type="EC" id="1.14.12.17"/>
    </reaction>
</comment>
<keyword evidence="8" id="KW-0521">NADP</keyword>
<comment type="cofactor">
    <cofactor evidence="1">
        <name>heme b</name>
        <dbReference type="ChEBI" id="CHEBI:60344"/>
    </cofactor>
</comment>
<keyword evidence="11" id="KW-0520">NAD</keyword>
<dbReference type="InterPro" id="IPR017927">
    <property type="entry name" value="FAD-bd_FR_type"/>
</dbReference>
<dbReference type="PROSITE" id="PS51384">
    <property type="entry name" value="FAD_FR"/>
    <property type="match status" value="1"/>
</dbReference>
<keyword evidence="10" id="KW-0411">Iron-sulfur</keyword>
<keyword evidence="14" id="KW-0813">Transport</keyword>
<evidence type="ECO:0000256" key="2">
    <source>
        <dbReference type="ARBA" id="ARBA00006401"/>
    </source>
</evidence>
<keyword evidence="5 14" id="KW-0561">Oxygen transport</keyword>
<dbReference type="InterPro" id="IPR039261">
    <property type="entry name" value="FNR_nucleotide-bd"/>
</dbReference>
<evidence type="ECO:0000256" key="7">
    <source>
        <dbReference type="ARBA" id="ARBA00022723"/>
    </source>
</evidence>
<dbReference type="OrthoDB" id="9801223at2"/>
<dbReference type="Gene3D" id="2.40.30.10">
    <property type="entry name" value="Translation factors"/>
    <property type="match status" value="1"/>
</dbReference>
<dbReference type="GO" id="GO:0008941">
    <property type="term" value="F:nitric oxide dioxygenase NAD(P)H activity"/>
    <property type="evidence" value="ECO:0007669"/>
    <property type="project" value="UniProtKB-EC"/>
</dbReference>
<proteinExistence type="inferred from homology"/>
<name>A0A5C5UBA1_9CORY</name>
<comment type="caution">
    <text evidence="17">The sequence shown here is derived from an EMBL/GenBank/DDBJ whole genome shotgun (WGS) entry which is preliminary data.</text>
</comment>
<dbReference type="FunFam" id="1.10.490.10:FF:000003">
    <property type="entry name" value="Flavohemoprotein"/>
    <property type="match status" value="1"/>
</dbReference>
<evidence type="ECO:0000256" key="13">
    <source>
        <dbReference type="ARBA" id="ARBA00049433"/>
    </source>
</evidence>
<accession>A0A5C5UBA1</accession>
<evidence type="ECO:0000256" key="9">
    <source>
        <dbReference type="ARBA" id="ARBA00023004"/>
    </source>
</evidence>
<feature type="domain" description="Globin" evidence="15">
    <location>
        <begin position="13"/>
        <end position="153"/>
    </location>
</feature>
<feature type="domain" description="FAD-binding FR-type" evidence="16">
    <location>
        <begin position="165"/>
        <end position="263"/>
    </location>
</feature>
<evidence type="ECO:0000256" key="11">
    <source>
        <dbReference type="ARBA" id="ARBA00023027"/>
    </source>
</evidence>
<evidence type="ECO:0000313" key="18">
    <source>
        <dbReference type="Proteomes" id="UP000320791"/>
    </source>
</evidence>
<comment type="similarity">
    <text evidence="2">In the C-terminal section; belongs to the flavoprotein pyridine nucleotide cytochrome reductase family.</text>
</comment>
<dbReference type="InterPro" id="IPR012292">
    <property type="entry name" value="Globin/Proto"/>
</dbReference>
<dbReference type="PANTHER" id="PTHR43396">
    <property type="entry name" value="FLAVOHEMOPROTEIN"/>
    <property type="match status" value="1"/>
</dbReference>
<dbReference type="CDD" id="cd14782">
    <property type="entry name" value="FHb-globin_2"/>
    <property type="match status" value="1"/>
</dbReference>
<dbReference type="InterPro" id="IPR009050">
    <property type="entry name" value="Globin-like_sf"/>
</dbReference>
<dbReference type="GO" id="GO:0019825">
    <property type="term" value="F:oxygen binding"/>
    <property type="evidence" value="ECO:0007669"/>
    <property type="project" value="InterPro"/>
</dbReference>
<protein>
    <recommendedName>
        <fullName evidence="3">nitric oxide dioxygenase</fullName>
        <ecNumber evidence="3">1.14.12.17</ecNumber>
    </recommendedName>
</protein>
<dbReference type="GO" id="GO:0071949">
    <property type="term" value="F:FAD binding"/>
    <property type="evidence" value="ECO:0007669"/>
    <property type="project" value="TreeGrafter"/>
</dbReference>
<dbReference type="SUPFAM" id="SSF46458">
    <property type="entry name" value="Globin-like"/>
    <property type="match status" value="1"/>
</dbReference>
<dbReference type="PANTHER" id="PTHR43396:SF3">
    <property type="entry name" value="FLAVOHEMOPROTEIN"/>
    <property type="match status" value="1"/>
</dbReference>
<dbReference type="SUPFAM" id="SSF63380">
    <property type="entry name" value="Riboflavin synthase domain-like"/>
    <property type="match status" value="1"/>
</dbReference>
<dbReference type="GO" id="GO:0005344">
    <property type="term" value="F:oxygen carrier activity"/>
    <property type="evidence" value="ECO:0007669"/>
    <property type="project" value="UniProtKB-KW"/>
</dbReference>
<dbReference type="GO" id="GO:0071500">
    <property type="term" value="P:cellular response to nitrosative stress"/>
    <property type="evidence" value="ECO:0007669"/>
    <property type="project" value="TreeGrafter"/>
</dbReference>
<evidence type="ECO:0000256" key="14">
    <source>
        <dbReference type="RuleBase" id="RU000356"/>
    </source>
</evidence>
<evidence type="ECO:0000256" key="4">
    <source>
        <dbReference type="ARBA" id="ARBA00022617"/>
    </source>
</evidence>
<organism evidence="17 18">
    <name type="scientific">Corynebacterium canis</name>
    <dbReference type="NCBI Taxonomy" id="679663"/>
    <lineage>
        <taxon>Bacteria</taxon>
        <taxon>Bacillati</taxon>
        <taxon>Actinomycetota</taxon>
        <taxon>Actinomycetes</taxon>
        <taxon>Mycobacteriales</taxon>
        <taxon>Corynebacteriaceae</taxon>
        <taxon>Corynebacterium</taxon>
    </lineage>
</organism>
<dbReference type="GO" id="GO:0051537">
    <property type="term" value="F:2 iron, 2 sulfur cluster binding"/>
    <property type="evidence" value="ECO:0007669"/>
    <property type="project" value="UniProtKB-KW"/>
</dbReference>
<dbReference type="RefSeq" id="WP_146325307.1">
    <property type="nucleotide sequence ID" value="NZ_BAABLR010000066.1"/>
</dbReference>
<keyword evidence="6" id="KW-0001">2Fe-2S</keyword>
<dbReference type="EC" id="1.14.12.17" evidence="3"/>
<dbReference type="GO" id="GO:0020037">
    <property type="term" value="F:heme binding"/>
    <property type="evidence" value="ECO:0007669"/>
    <property type="project" value="InterPro"/>
</dbReference>
<keyword evidence="9" id="KW-0408">Iron</keyword>
<evidence type="ECO:0000256" key="6">
    <source>
        <dbReference type="ARBA" id="ARBA00022714"/>
    </source>
</evidence>
<dbReference type="Proteomes" id="UP000320791">
    <property type="component" value="Unassembled WGS sequence"/>
</dbReference>
<keyword evidence="18" id="KW-1185">Reference proteome</keyword>
<dbReference type="CDD" id="cd06184">
    <property type="entry name" value="flavohem_like_fad_nad_binding"/>
    <property type="match status" value="1"/>
</dbReference>
<gene>
    <name evidence="17" type="ORF">FRX94_10555</name>
</gene>
<comment type="catalytic activity">
    <reaction evidence="12">
        <text>2 nitric oxide + NADH + 2 O2 = 2 nitrate + NAD(+) + H(+)</text>
        <dbReference type="Rhea" id="RHEA:19469"/>
        <dbReference type="ChEBI" id="CHEBI:15378"/>
        <dbReference type="ChEBI" id="CHEBI:15379"/>
        <dbReference type="ChEBI" id="CHEBI:16480"/>
        <dbReference type="ChEBI" id="CHEBI:17632"/>
        <dbReference type="ChEBI" id="CHEBI:57540"/>
        <dbReference type="ChEBI" id="CHEBI:57945"/>
        <dbReference type="EC" id="1.14.12.17"/>
    </reaction>
</comment>
<dbReference type="AlphaFoldDB" id="A0A5C5UBA1"/>
<evidence type="ECO:0000259" key="16">
    <source>
        <dbReference type="PROSITE" id="PS51384"/>
    </source>
</evidence>
<dbReference type="PROSITE" id="PS01033">
    <property type="entry name" value="GLOBIN"/>
    <property type="match status" value="1"/>
</dbReference>
<sequence length="384" mass="42082">MFVKHQPNTQIRKLSPEHAEIVRATLPAIGAHINEITPLFYQKMFSAHPELIADTFNRGNQRQGDQQKALASSIAAFATMLVDTDAPDPVAMLSRIGHKHASLGIVEDQYPIVHKHLFEAIVEVLGDAVTPEVAAAWDAVYWLMADVLIQYEKELYASDGVAVGDVFRTATIAAREDLSDKVTRYTLRGAELTAGLPGQYTSVGVRLDDGARQLRQYSLVAADAGEWQIAVERDGEVSSFLRDRLQVGDEIEVTLPAGELVLDEGDAPVVLISQGIGSTPMVGMLSAVSPERSVTVLHADESEQSYAQRSQTEQLVAGLPNATHEAFYRADGERLVVAGRIPEGAEVYLCGGTRFLQNVREQLENERPARVHFELFSPNDWLIG</sequence>
<evidence type="ECO:0000313" key="17">
    <source>
        <dbReference type="EMBL" id="TWT22845.1"/>
    </source>
</evidence>
<evidence type="ECO:0000256" key="12">
    <source>
        <dbReference type="ARBA" id="ARBA00048649"/>
    </source>
</evidence>
<dbReference type="InterPro" id="IPR017938">
    <property type="entry name" value="Riboflavin_synthase-like_b-brl"/>
</dbReference>